<dbReference type="PANTHER" id="PTHR46825:SF9">
    <property type="entry name" value="BETA-LACTAMASE-RELATED DOMAIN-CONTAINING PROTEIN"/>
    <property type="match status" value="1"/>
</dbReference>
<reference evidence="3 4" key="1">
    <citation type="journal article" date="2011" name="Front. Microbiol.">
        <title>Genomic signatures of strain selection and enhancement in Bacillus atrophaeus var. globigii, a historical biowarfare simulant.</title>
        <authorList>
            <person name="Gibbons H.S."/>
            <person name="Broomall S.M."/>
            <person name="McNew L.A."/>
            <person name="Daligault H."/>
            <person name="Chapman C."/>
            <person name="Bruce D."/>
            <person name="Karavis M."/>
            <person name="Krepps M."/>
            <person name="McGregor P.A."/>
            <person name="Hong C."/>
            <person name="Park K.H."/>
            <person name="Akmal A."/>
            <person name="Feldman A."/>
            <person name="Lin J.S."/>
            <person name="Chang W.E."/>
            <person name="Higgs B.W."/>
            <person name="Demirev P."/>
            <person name="Lindquist J."/>
            <person name="Liem A."/>
            <person name="Fochler E."/>
            <person name="Read T.D."/>
            <person name="Tapia R."/>
            <person name="Johnson S."/>
            <person name="Bishop-Lilly K.A."/>
            <person name="Detter C."/>
            <person name="Han C."/>
            <person name="Sozhamannan S."/>
            <person name="Rosenzweig C.N."/>
            <person name="Skowronski E.W."/>
        </authorList>
    </citation>
    <scope>NUCLEOTIDE SEQUENCE [LARGE SCALE GENOMIC DNA]</scope>
    <source>
        <strain evidence="3 4">GYP-17</strain>
    </source>
</reference>
<dbReference type="EMBL" id="PIPM01000002">
    <property type="protein sequence ID" value="RUO35679.1"/>
    <property type="molecule type" value="Genomic_DNA"/>
</dbReference>
<proteinExistence type="predicted"/>
<evidence type="ECO:0000313" key="4">
    <source>
        <dbReference type="Proteomes" id="UP000288405"/>
    </source>
</evidence>
<name>A0A432WPN8_9GAMM</name>
<keyword evidence="1" id="KW-0732">Signal</keyword>
<gene>
    <name evidence="3" type="ORF">CWE11_02665</name>
</gene>
<dbReference type="Gene3D" id="3.40.710.10">
    <property type="entry name" value="DD-peptidase/beta-lactamase superfamily"/>
    <property type="match status" value="1"/>
</dbReference>
<evidence type="ECO:0000259" key="2">
    <source>
        <dbReference type="Pfam" id="PF00144"/>
    </source>
</evidence>
<dbReference type="OrthoDB" id="119951at2"/>
<organism evidence="3 4">
    <name type="scientific">Aliidiomarina sanyensis</name>
    <dbReference type="NCBI Taxonomy" id="1249555"/>
    <lineage>
        <taxon>Bacteria</taxon>
        <taxon>Pseudomonadati</taxon>
        <taxon>Pseudomonadota</taxon>
        <taxon>Gammaproteobacteria</taxon>
        <taxon>Alteromonadales</taxon>
        <taxon>Idiomarinaceae</taxon>
        <taxon>Aliidiomarina</taxon>
    </lineage>
</organism>
<dbReference type="InterPro" id="IPR001466">
    <property type="entry name" value="Beta-lactam-related"/>
</dbReference>
<dbReference type="InterPro" id="IPR012338">
    <property type="entry name" value="Beta-lactam/transpept-like"/>
</dbReference>
<comment type="caution">
    <text evidence="3">The sequence shown here is derived from an EMBL/GenBank/DDBJ whole genome shotgun (WGS) entry which is preliminary data.</text>
</comment>
<keyword evidence="4" id="KW-1185">Reference proteome</keyword>
<evidence type="ECO:0000256" key="1">
    <source>
        <dbReference type="SAM" id="SignalP"/>
    </source>
</evidence>
<dbReference type="AlphaFoldDB" id="A0A432WPN8"/>
<protein>
    <recommendedName>
        <fullName evidence="2">Beta-lactamase-related domain-containing protein</fullName>
    </recommendedName>
</protein>
<sequence length="382" mass="42240">MRAPRHLLLVLLILFCLPGCTTSPAGLSVEAQRSWLESRLAPILDDAESAGFTGAVRIVYPDGARFDSFHGVSHRQTQRAIGRDTVFHLGSVSKHWTAAAVLRAVERGDLELHQSLDKIFPDIPDSHGVITIHQLLTHQSGLADFPVPCSRVEAGDLTRTDFLNAVWASPVVASPGVSFHYSNAGYEVLAAVLEVLYEQEYEAILSEWFFSSLNLRNTGIDPSRWDNTERIAMGYRADGTEWGTLHSLFWGTQGPLWCNRGSGALLTDLDDLQQWLSALFAGEVLADDSLTRMLSPHVSENRSGESGAYYGYGWSLYQGHGFLEVAHTGSLTHVLEADVRVFPELGVLVMVLGNSEAFGATRVYPRIESVLHRWLRVQPTRQ</sequence>
<feature type="domain" description="Beta-lactamase-related" evidence="2">
    <location>
        <begin position="48"/>
        <end position="357"/>
    </location>
</feature>
<dbReference type="Proteomes" id="UP000288405">
    <property type="component" value="Unassembled WGS sequence"/>
</dbReference>
<feature type="chain" id="PRO_5019340428" description="Beta-lactamase-related domain-containing protein" evidence="1">
    <location>
        <begin position="26"/>
        <end position="382"/>
    </location>
</feature>
<evidence type="ECO:0000313" key="3">
    <source>
        <dbReference type="EMBL" id="RUO35679.1"/>
    </source>
</evidence>
<feature type="signal peptide" evidence="1">
    <location>
        <begin position="1"/>
        <end position="25"/>
    </location>
</feature>
<dbReference type="Pfam" id="PF00144">
    <property type="entry name" value="Beta-lactamase"/>
    <property type="match status" value="1"/>
</dbReference>
<accession>A0A432WPN8</accession>
<dbReference type="RefSeq" id="WP_126776058.1">
    <property type="nucleotide sequence ID" value="NZ_PIPM01000002.1"/>
</dbReference>
<dbReference type="InterPro" id="IPR050491">
    <property type="entry name" value="AmpC-like"/>
</dbReference>
<dbReference type="PANTHER" id="PTHR46825">
    <property type="entry name" value="D-ALANYL-D-ALANINE-CARBOXYPEPTIDASE/ENDOPEPTIDASE AMPH"/>
    <property type="match status" value="1"/>
</dbReference>
<dbReference type="SUPFAM" id="SSF56601">
    <property type="entry name" value="beta-lactamase/transpeptidase-like"/>
    <property type="match status" value="1"/>
</dbReference>